<proteinExistence type="predicted"/>
<dbReference type="AlphaFoldDB" id="A0A9D4HB71"/>
<keyword evidence="2" id="KW-1185">Reference proteome</keyword>
<name>A0A9D4HB71_DREPO</name>
<gene>
    <name evidence="1" type="ORF">DPMN_103517</name>
</gene>
<dbReference type="EMBL" id="JAIWYP010000004">
    <property type="protein sequence ID" value="KAH3830276.1"/>
    <property type="molecule type" value="Genomic_DNA"/>
</dbReference>
<protein>
    <submittedName>
        <fullName evidence="1">Uncharacterized protein</fullName>
    </submittedName>
</protein>
<comment type="caution">
    <text evidence="1">The sequence shown here is derived from an EMBL/GenBank/DDBJ whole genome shotgun (WGS) entry which is preliminary data.</text>
</comment>
<accession>A0A9D4HB71</accession>
<reference evidence="1" key="2">
    <citation type="submission" date="2020-11" db="EMBL/GenBank/DDBJ databases">
        <authorList>
            <person name="McCartney M.A."/>
            <person name="Auch B."/>
            <person name="Kono T."/>
            <person name="Mallez S."/>
            <person name="Becker A."/>
            <person name="Gohl D.M."/>
            <person name="Silverstein K.A.T."/>
            <person name="Koren S."/>
            <person name="Bechman K.B."/>
            <person name="Herman A."/>
            <person name="Abrahante J.E."/>
            <person name="Garbe J."/>
        </authorList>
    </citation>
    <scope>NUCLEOTIDE SEQUENCE</scope>
    <source>
        <strain evidence="1">Duluth1</strain>
        <tissue evidence="1">Whole animal</tissue>
    </source>
</reference>
<evidence type="ECO:0000313" key="1">
    <source>
        <dbReference type="EMBL" id="KAH3830276.1"/>
    </source>
</evidence>
<evidence type="ECO:0000313" key="2">
    <source>
        <dbReference type="Proteomes" id="UP000828390"/>
    </source>
</evidence>
<sequence length="84" mass="9568">MILVGECFTVDVNVTLSIYDGKVGLWLTGDVNVRMMRENGIWVVDMGGIIFLCTNGLSKWSRDFERISEKKYITGKKSFFLLVL</sequence>
<dbReference type="Proteomes" id="UP000828390">
    <property type="component" value="Unassembled WGS sequence"/>
</dbReference>
<reference evidence="1" key="1">
    <citation type="journal article" date="2019" name="bioRxiv">
        <title>The Genome of the Zebra Mussel, Dreissena polymorpha: A Resource for Invasive Species Research.</title>
        <authorList>
            <person name="McCartney M.A."/>
            <person name="Auch B."/>
            <person name="Kono T."/>
            <person name="Mallez S."/>
            <person name="Zhang Y."/>
            <person name="Obille A."/>
            <person name="Becker A."/>
            <person name="Abrahante J.E."/>
            <person name="Garbe J."/>
            <person name="Badalamenti J.P."/>
            <person name="Herman A."/>
            <person name="Mangelson H."/>
            <person name="Liachko I."/>
            <person name="Sullivan S."/>
            <person name="Sone E.D."/>
            <person name="Koren S."/>
            <person name="Silverstein K.A.T."/>
            <person name="Beckman K.B."/>
            <person name="Gohl D.M."/>
        </authorList>
    </citation>
    <scope>NUCLEOTIDE SEQUENCE</scope>
    <source>
        <strain evidence="1">Duluth1</strain>
        <tissue evidence="1">Whole animal</tissue>
    </source>
</reference>
<organism evidence="1 2">
    <name type="scientific">Dreissena polymorpha</name>
    <name type="common">Zebra mussel</name>
    <name type="synonym">Mytilus polymorpha</name>
    <dbReference type="NCBI Taxonomy" id="45954"/>
    <lineage>
        <taxon>Eukaryota</taxon>
        <taxon>Metazoa</taxon>
        <taxon>Spiralia</taxon>
        <taxon>Lophotrochozoa</taxon>
        <taxon>Mollusca</taxon>
        <taxon>Bivalvia</taxon>
        <taxon>Autobranchia</taxon>
        <taxon>Heteroconchia</taxon>
        <taxon>Euheterodonta</taxon>
        <taxon>Imparidentia</taxon>
        <taxon>Neoheterodontei</taxon>
        <taxon>Myida</taxon>
        <taxon>Dreissenoidea</taxon>
        <taxon>Dreissenidae</taxon>
        <taxon>Dreissena</taxon>
    </lineage>
</organism>